<evidence type="ECO:0000259" key="8">
    <source>
        <dbReference type="PROSITE" id="PS50011"/>
    </source>
</evidence>
<dbReference type="InterPro" id="IPR017441">
    <property type="entry name" value="Protein_kinase_ATP_BS"/>
</dbReference>
<feature type="repeat" description="ANK" evidence="5">
    <location>
        <begin position="510"/>
        <end position="542"/>
    </location>
</feature>
<evidence type="ECO:0000256" key="7">
    <source>
        <dbReference type="SAM" id="MobiDB-lite"/>
    </source>
</evidence>
<comment type="caution">
    <text evidence="9">The sequence shown here is derived from an EMBL/GenBank/DDBJ whole genome shotgun (WGS) entry which is preliminary data.</text>
</comment>
<feature type="repeat" description="ANK" evidence="5">
    <location>
        <begin position="1816"/>
        <end position="1848"/>
    </location>
</feature>
<dbReference type="Gene3D" id="3.30.200.20">
    <property type="entry name" value="Phosphorylase Kinase, domain 1"/>
    <property type="match status" value="1"/>
</dbReference>
<feature type="repeat" description="ANK" evidence="5">
    <location>
        <begin position="1539"/>
        <end position="1571"/>
    </location>
</feature>
<dbReference type="InterPro" id="IPR008271">
    <property type="entry name" value="Ser/Thr_kinase_AS"/>
</dbReference>
<feature type="repeat" description="ANK" evidence="5">
    <location>
        <begin position="722"/>
        <end position="759"/>
    </location>
</feature>
<feature type="repeat" description="ANK" evidence="5">
    <location>
        <begin position="689"/>
        <end position="721"/>
    </location>
</feature>
<feature type="repeat" description="ANK" evidence="5">
    <location>
        <begin position="1639"/>
        <end position="1671"/>
    </location>
</feature>
<dbReference type="Pfam" id="PF00023">
    <property type="entry name" value="Ank"/>
    <property type="match status" value="2"/>
</dbReference>
<dbReference type="PRINTS" id="PR01415">
    <property type="entry name" value="ANKYRIN"/>
</dbReference>
<dbReference type="PROSITE" id="PS00107">
    <property type="entry name" value="PROTEIN_KINASE_ATP"/>
    <property type="match status" value="1"/>
</dbReference>
<dbReference type="GO" id="GO:0005524">
    <property type="term" value="F:ATP binding"/>
    <property type="evidence" value="ECO:0007669"/>
    <property type="project" value="UniProtKB-UniRule"/>
</dbReference>
<dbReference type="SUPFAM" id="SSF56112">
    <property type="entry name" value="Protein kinase-like (PK-like)"/>
    <property type="match status" value="1"/>
</dbReference>
<dbReference type="InterPro" id="IPR011009">
    <property type="entry name" value="Kinase-like_dom_sf"/>
</dbReference>
<dbReference type="Pfam" id="PF00069">
    <property type="entry name" value="Pkinase"/>
    <property type="match status" value="1"/>
</dbReference>
<keyword evidence="4 5" id="KW-0040">ANK repeat</keyword>
<feature type="repeat" description="ANK" evidence="5">
    <location>
        <begin position="1784"/>
        <end position="1816"/>
    </location>
</feature>
<accession>A0A428U094</accession>
<feature type="repeat" description="ANK" evidence="5">
    <location>
        <begin position="1572"/>
        <end position="1604"/>
    </location>
</feature>
<keyword evidence="2 6" id="KW-0547">Nucleotide-binding</keyword>
<dbReference type="PANTHER" id="PTHR24198:SF165">
    <property type="entry name" value="ANKYRIN REPEAT-CONTAINING PROTEIN-RELATED"/>
    <property type="match status" value="1"/>
</dbReference>
<dbReference type="PROSITE" id="PS50297">
    <property type="entry name" value="ANK_REP_REGION"/>
    <property type="match status" value="17"/>
</dbReference>
<evidence type="ECO:0000256" key="5">
    <source>
        <dbReference type="PROSITE-ProRule" id="PRU00023"/>
    </source>
</evidence>
<feature type="domain" description="Protein kinase" evidence="8">
    <location>
        <begin position="45"/>
        <end position="315"/>
    </location>
</feature>
<evidence type="ECO:0000313" key="10">
    <source>
        <dbReference type="Proteomes" id="UP000288429"/>
    </source>
</evidence>
<feature type="repeat" description="ANK" evidence="5">
    <location>
        <begin position="1467"/>
        <end position="1499"/>
    </location>
</feature>
<dbReference type="PANTHER" id="PTHR24198">
    <property type="entry name" value="ANKYRIN REPEAT AND PROTEIN KINASE DOMAIN-CONTAINING PROTEIN"/>
    <property type="match status" value="1"/>
</dbReference>
<dbReference type="Gene3D" id="1.25.40.20">
    <property type="entry name" value="Ankyrin repeat-containing domain"/>
    <property type="match status" value="5"/>
</dbReference>
<feature type="repeat" description="ANK" evidence="5">
    <location>
        <begin position="1093"/>
        <end position="1125"/>
    </location>
</feature>
<proteinExistence type="predicted"/>
<evidence type="ECO:0000256" key="6">
    <source>
        <dbReference type="PROSITE-ProRule" id="PRU10141"/>
    </source>
</evidence>
<gene>
    <name evidence="9" type="ORF">CDV31_008474</name>
</gene>
<feature type="repeat" description="ANK" evidence="5">
    <location>
        <begin position="1605"/>
        <end position="1637"/>
    </location>
</feature>
<evidence type="ECO:0000256" key="4">
    <source>
        <dbReference type="ARBA" id="ARBA00023043"/>
    </source>
</evidence>
<reference evidence="9 10" key="1">
    <citation type="submission" date="2017-06" db="EMBL/GenBank/DDBJ databases">
        <title>Cmopartive genomic analysis of Ambrosia Fusariam Clade fungi.</title>
        <authorList>
            <person name="Stajich J.E."/>
            <person name="Carrillo J."/>
            <person name="Kijimoto T."/>
            <person name="Eskalen A."/>
            <person name="O'Donnell K."/>
            <person name="Kasson M."/>
        </authorList>
    </citation>
    <scope>NUCLEOTIDE SEQUENCE [LARGE SCALE GENOMIC DNA]</scope>
    <source>
        <strain evidence="9 10">NRRL 20438</strain>
    </source>
</reference>
<evidence type="ECO:0000256" key="3">
    <source>
        <dbReference type="ARBA" id="ARBA00022840"/>
    </source>
</evidence>
<evidence type="ECO:0000256" key="1">
    <source>
        <dbReference type="ARBA" id="ARBA00022737"/>
    </source>
</evidence>
<feature type="binding site" evidence="6">
    <location>
        <position position="74"/>
    </location>
    <ligand>
        <name>ATP</name>
        <dbReference type="ChEBI" id="CHEBI:30616"/>
    </ligand>
</feature>
<sequence>MEKTFQSHYQFPPYRTQKFQKFQRPQPLRVREFVPMADYATSCKYDEIETIGRGRFGVVKKVERRMDQREFACKVITVVQSPHDPSINDAKHEYEVLRALHHPNIVEYVDFERTDQEAKIYMELCRGGNLKDWIRERSKEPDSYLPEPALWSIILQLTSALTYCHFGWNPTGGEMDSSMTPNFRTVLHRDLKPANVLISSTDGPLVVKLGDFGLAKFMDLEHTLSTFAGTRPYLAPEIVENEATGRVKWTKHSDVYSLGCIVYEICTLELLLNSMKADFQRIPAVYSDSVRGFIARCLSREPSHRPDARELFQWASRCCGSRATTPGEMVESLTANPSTIGLLDQQLFEGVRSHSEFSHRPIVHVQISNQQNFWIDSRPFAEPLGKAFAWPIKHNGGMQALNQPSDKNEALAARQHGVVTLLQLGGFDPSNASFSTEAAFSWAIRHGLWNVVRLLMGQGPSLESKVWFRDQRGHRIDRLTQNSFEAYNKLIGVISSLGIKHVDGEQALDLLMTPVHHATLQRNRGVLDLLINAGADINAAAISNTTPRLKMSASMIAAIMGDEWIIRKLLDAGADPSQTFGADVLSPLILAVKMGLSESIIKLLIERGAGARLAANGMPISLNAIFWTGEEAIKAILLDCVDTSPENARGKDLELPLQRVLSDAAFSKHHTILRKLLDRGIAREFPGFRGQSPFLLAAANGDLEVMKLLLDKGVNTKATDEDGCTALHLVAESSADDETKEQAVELLVKAGADVNARDNRQCTPLDFSVWQDSDSNERMTEILLKHGADVHALDDEGSTSLMHASIQGSVGVMKMLLQAGVDVTVRNKKGSTALDFAAAANSDHEARFKLLQEHGAEITTLTDVNETVVHNAVMHCTVNAVEELFKLYPAAVDSAHNRATDNMNALDIAAANGKREHLEFLLQKMTNLDMDSKSWVLYYAIVGGSAACVNLVISTFPDLTSRAFKVPKPKGEGHPTISTPLHEASSRIPEVALLILEHGVDVTALNDLGWPALHDAVATDNVPVVRELLQRGKETMSWTSKVYHNFETGQIETDQPPWMLTAIHIAAARGATEALEALLAAGANINEPTHDEHGFTPLHIALSCHQAAAFHLLVSKGADHDNASKQSQTTPLLLALNRGFEGLAVELIYLGAQTTWTIRDGSTITALNIAAVKGLVRVTGALLGKLDDSRHAHSVPRIEITPDDEPRDDSSKAEETDDSTCDGKRSLAMVESLMESSSAMIPADFDQTVAAAVEHKNLNLLQRLADFWDSQTKRRYGKTAVQRSNSEPNTIRSGRHELAKALRQAANQGLTDYIRPLMGICGWTIEFEGSDGFLPIHAAALNGHGEFVRRLLSETNADVDQETSDGTQRTALHIAAEDGFIDVVETLLSHGAAVDRGDEDNWSALHFAASAGELEVVNVLVQRKADLNKKSNEGNSPISLAAENGHLAVVEALVEAGATVDDVSSQDGYTALFHAASEHDVEVVEALLKAGANPNLRCNNGSTPLLESLSTEEESEEVILETVKMLLQHGTDIEACDNEDWNALRAAACHGWQSIVKALLEHKADLHARDKDGDDALQIAVLFGFREIAEILLEQGADISGMNNDGNTPLHTAALHGYDSVAELLIQKGAKLDAVQPKTGSTPMHLAAHIDQVAVMQVLHFYGADIGSVNKEQMTPLLLAVDAGHIDAATFLIQQKVDINLATANAEKTALHLAIVQQNEHLMDILLQNGADPNVYPPTVNNGKKSGICTKFRNPLSYCVNNGWLDGIQLLLKHNADLNSNWLEGGTALHIASTYSRQGAARLLLENGARTDIWDGRRAPLHSAAAAGDKDVLEALLEYGADPNERDLFGLTALDIAKQEPRSEEAIRLLEPVTKMKESGWKIWKSK</sequence>
<dbReference type="SMART" id="SM00220">
    <property type="entry name" value="S_TKc"/>
    <property type="match status" value="1"/>
</dbReference>
<dbReference type="PROSITE" id="PS00108">
    <property type="entry name" value="PROTEIN_KINASE_ST"/>
    <property type="match status" value="1"/>
</dbReference>
<dbReference type="InterPro" id="IPR000719">
    <property type="entry name" value="Prot_kinase_dom"/>
</dbReference>
<keyword evidence="10" id="KW-1185">Reference proteome</keyword>
<feature type="repeat" description="ANK" evidence="5">
    <location>
        <begin position="1706"/>
        <end position="1738"/>
    </location>
</feature>
<protein>
    <recommendedName>
        <fullName evidence="8">Protein kinase domain-containing protein</fullName>
    </recommendedName>
</protein>
<feature type="repeat" description="ANK" evidence="5">
    <location>
        <begin position="1400"/>
        <end position="1432"/>
    </location>
</feature>
<dbReference type="Pfam" id="PF13857">
    <property type="entry name" value="Ank_5"/>
    <property type="match status" value="1"/>
</dbReference>
<feature type="repeat" description="ANK" evidence="5">
    <location>
        <begin position="1433"/>
        <end position="1465"/>
    </location>
</feature>
<feature type="repeat" description="ANK" evidence="5">
    <location>
        <begin position="1367"/>
        <end position="1399"/>
    </location>
</feature>
<feature type="repeat" description="ANK" evidence="5">
    <location>
        <begin position="1061"/>
        <end position="1090"/>
    </location>
</feature>
<feature type="region of interest" description="Disordered" evidence="7">
    <location>
        <begin position="1193"/>
        <end position="1224"/>
    </location>
</feature>
<feature type="repeat" description="ANK" evidence="5">
    <location>
        <begin position="760"/>
        <end position="795"/>
    </location>
</feature>
<dbReference type="Proteomes" id="UP000288429">
    <property type="component" value="Unassembled WGS sequence"/>
</dbReference>
<keyword evidence="1" id="KW-0677">Repeat</keyword>
<dbReference type="Pfam" id="PF12796">
    <property type="entry name" value="Ank_2"/>
    <property type="match status" value="7"/>
</dbReference>
<dbReference type="InterPro" id="IPR036770">
    <property type="entry name" value="Ankyrin_rpt-contain_sf"/>
</dbReference>
<name>A0A428U094_9HYPO</name>
<dbReference type="PROSITE" id="PS50088">
    <property type="entry name" value="ANK_REPEAT"/>
    <property type="match status" value="22"/>
</dbReference>
<dbReference type="InterPro" id="IPR002110">
    <property type="entry name" value="Ankyrin_rpt"/>
</dbReference>
<dbReference type="SMART" id="SM00248">
    <property type="entry name" value="ANK"/>
    <property type="match status" value="32"/>
</dbReference>
<evidence type="ECO:0000313" key="9">
    <source>
        <dbReference type="EMBL" id="RSM07694.1"/>
    </source>
</evidence>
<keyword evidence="3 6" id="KW-0067">ATP-binding</keyword>
<organism evidence="9 10">
    <name type="scientific">Fusarium ambrosium</name>
    <dbReference type="NCBI Taxonomy" id="131363"/>
    <lineage>
        <taxon>Eukaryota</taxon>
        <taxon>Fungi</taxon>
        <taxon>Dikarya</taxon>
        <taxon>Ascomycota</taxon>
        <taxon>Pezizomycotina</taxon>
        <taxon>Sordariomycetes</taxon>
        <taxon>Hypocreomycetidae</taxon>
        <taxon>Hypocreales</taxon>
        <taxon>Nectriaceae</taxon>
        <taxon>Fusarium</taxon>
        <taxon>Fusarium solani species complex</taxon>
    </lineage>
</organism>
<feature type="repeat" description="ANK" evidence="5">
    <location>
        <begin position="1672"/>
        <end position="1704"/>
    </location>
</feature>
<dbReference type="SUPFAM" id="SSF48403">
    <property type="entry name" value="Ankyrin repeat"/>
    <property type="match status" value="5"/>
</dbReference>
<dbReference type="GO" id="GO:0004672">
    <property type="term" value="F:protein kinase activity"/>
    <property type="evidence" value="ECO:0007669"/>
    <property type="project" value="InterPro"/>
</dbReference>
<feature type="repeat" description="ANK" evidence="5">
    <location>
        <begin position="1331"/>
        <end position="1364"/>
    </location>
</feature>
<feature type="repeat" description="ANK" evidence="5">
    <location>
        <begin position="1500"/>
        <end position="1538"/>
    </location>
</feature>
<evidence type="ECO:0000256" key="2">
    <source>
        <dbReference type="ARBA" id="ARBA00022741"/>
    </source>
</evidence>
<dbReference type="Gene3D" id="1.10.510.10">
    <property type="entry name" value="Transferase(Phosphotransferase) domain 1"/>
    <property type="match status" value="1"/>
</dbReference>
<dbReference type="PROSITE" id="PS50011">
    <property type="entry name" value="PROTEIN_KINASE_DOM"/>
    <property type="match status" value="1"/>
</dbReference>
<feature type="repeat" description="ANK" evidence="5">
    <location>
        <begin position="796"/>
        <end position="828"/>
    </location>
</feature>
<feature type="repeat" description="ANK" evidence="5">
    <location>
        <begin position="583"/>
        <end position="616"/>
    </location>
</feature>
<dbReference type="EMBL" id="NIZV01000112">
    <property type="protein sequence ID" value="RSM07694.1"/>
    <property type="molecule type" value="Genomic_DNA"/>
</dbReference>